<name>A0A0D7BQ03_9AGAR</name>
<organism evidence="1 2">
    <name type="scientific">Cylindrobasidium torrendii FP15055 ss-10</name>
    <dbReference type="NCBI Taxonomy" id="1314674"/>
    <lineage>
        <taxon>Eukaryota</taxon>
        <taxon>Fungi</taxon>
        <taxon>Dikarya</taxon>
        <taxon>Basidiomycota</taxon>
        <taxon>Agaricomycotina</taxon>
        <taxon>Agaricomycetes</taxon>
        <taxon>Agaricomycetidae</taxon>
        <taxon>Agaricales</taxon>
        <taxon>Marasmiineae</taxon>
        <taxon>Physalacriaceae</taxon>
        <taxon>Cylindrobasidium</taxon>
    </lineage>
</organism>
<accession>A0A0D7BQ03</accession>
<dbReference type="AlphaFoldDB" id="A0A0D7BQ03"/>
<proteinExistence type="predicted"/>
<keyword evidence="2" id="KW-1185">Reference proteome</keyword>
<gene>
    <name evidence="1" type="ORF">CYLTODRAFT_407177</name>
</gene>
<sequence length="133" mass="15158">MASRRRASLPPIPDMRFESAFLAKINPYVTVTRLRRQPSEDSDLVYVDAADEKLVPAGELIQIQWGNVIWATFRDQVLMMWLQGAVWSSIQAFAAPMYTRVTRRVQSTLKAEREGGASAWLRGWVQQLGLARH</sequence>
<dbReference type="PANTHER" id="PTHR38699">
    <property type="entry name" value="CHROMOSOME 1, WHOLE GENOME SHOTGUN SEQUENCE"/>
    <property type="match status" value="1"/>
</dbReference>
<dbReference type="GO" id="GO:0140580">
    <property type="term" value="F:mitochondrion autophagosome adaptor activity"/>
    <property type="evidence" value="ECO:0007669"/>
    <property type="project" value="InterPro"/>
</dbReference>
<dbReference type="InterPro" id="IPR013898">
    <property type="entry name" value="Atg43"/>
</dbReference>
<dbReference type="Proteomes" id="UP000054007">
    <property type="component" value="Unassembled WGS sequence"/>
</dbReference>
<dbReference type="STRING" id="1314674.A0A0D7BQ03"/>
<reference evidence="1 2" key="1">
    <citation type="journal article" date="2015" name="Fungal Genet. Biol.">
        <title>Evolution of novel wood decay mechanisms in Agaricales revealed by the genome sequences of Fistulina hepatica and Cylindrobasidium torrendii.</title>
        <authorList>
            <person name="Floudas D."/>
            <person name="Held B.W."/>
            <person name="Riley R."/>
            <person name="Nagy L.G."/>
            <person name="Koehler G."/>
            <person name="Ransdell A.S."/>
            <person name="Younus H."/>
            <person name="Chow J."/>
            <person name="Chiniquy J."/>
            <person name="Lipzen A."/>
            <person name="Tritt A."/>
            <person name="Sun H."/>
            <person name="Haridas S."/>
            <person name="LaButti K."/>
            <person name="Ohm R.A."/>
            <person name="Kues U."/>
            <person name="Blanchette R.A."/>
            <person name="Grigoriev I.V."/>
            <person name="Minto R.E."/>
            <person name="Hibbett D.S."/>
        </authorList>
    </citation>
    <scope>NUCLEOTIDE SEQUENCE [LARGE SCALE GENOMIC DNA]</scope>
    <source>
        <strain evidence="1 2">FP15055 ss-10</strain>
    </source>
</reference>
<dbReference type="PANTHER" id="PTHR38699:SF1">
    <property type="entry name" value="MITOPHAGY RECEPTOR ATG43"/>
    <property type="match status" value="1"/>
</dbReference>
<protein>
    <submittedName>
        <fullName evidence="1">Uncharacterized protein</fullName>
    </submittedName>
</protein>
<evidence type="ECO:0000313" key="2">
    <source>
        <dbReference type="Proteomes" id="UP000054007"/>
    </source>
</evidence>
<dbReference type="OrthoDB" id="2430343at2759"/>
<dbReference type="GO" id="GO:0000423">
    <property type="term" value="P:mitophagy"/>
    <property type="evidence" value="ECO:0007669"/>
    <property type="project" value="InterPro"/>
</dbReference>
<evidence type="ECO:0000313" key="1">
    <source>
        <dbReference type="EMBL" id="KIY72643.1"/>
    </source>
</evidence>
<dbReference type="EMBL" id="KN880441">
    <property type="protein sequence ID" value="KIY72643.1"/>
    <property type="molecule type" value="Genomic_DNA"/>
</dbReference>